<evidence type="ECO:0000313" key="2">
    <source>
        <dbReference type="Proteomes" id="UP000253729"/>
    </source>
</evidence>
<gene>
    <name evidence="1" type="ORF">BDQ94DRAFT_153191</name>
</gene>
<dbReference type="GeneID" id="38136454"/>
<name>A0A3F3PLP8_9EURO</name>
<proteinExistence type="predicted"/>
<sequence>MVVGPSRRNPSLTLMIMELARRWCWRPLWAHFRTFQSASARGLRANQSHVGCLFVPTFSIPPLTAFSHIIVGHAGGPQAMATWPPMSSTASTVIPPYTIILYID</sequence>
<dbReference type="Proteomes" id="UP000253729">
    <property type="component" value="Unassembled WGS sequence"/>
</dbReference>
<evidence type="ECO:0000313" key="1">
    <source>
        <dbReference type="EMBL" id="RDH27844.1"/>
    </source>
</evidence>
<dbReference type="EMBL" id="KZ852083">
    <property type="protein sequence ID" value="RDH27844.1"/>
    <property type="molecule type" value="Genomic_DNA"/>
</dbReference>
<reference evidence="1 2" key="1">
    <citation type="submission" date="2018-07" db="EMBL/GenBank/DDBJ databases">
        <title>The genomes of Aspergillus section Nigri reveals drivers in fungal speciation.</title>
        <authorList>
            <consortium name="DOE Joint Genome Institute"/>
            <person name="Vesth T.C."/>
            <person name="Nybo J."/>
            <person name="Theobald S."/>
            <person name="Brandl J."/>
            <person name="Frisvad J.C."/>
            <person name="Nielsen K.F."/>
            <person name="Lyhne E.K."/>
            <person name="Kogle M.E."/>
            <person name="Kuo A."/>
            <person name="Riley R."/>
            <person name="Clum A."/>
            <person name="Nolan M."/>
            <person name="Lipzen A."/>
            <person name="Salamov A."/>
            <person name="Henrissat B."/>
            <person name="Wiebenga A."/>
            <person name="De vries R.P."/>
            <person name="Grigoriev I.V."/>
            <person name="Mortensen U.H."/>
            <person name="Andersen M.R."/>
            <person name="Baker S.E."/>
        </authorList>
    </citation>
    <scope>NUCLEOTIDE SEQUENCE [LARGE SCALE GENOMIC DNA]</scope>
    <source>
        <strain evidence="1 2">CBS 139.54b</strain>
    </source>
</reference>
<dbReference type="AlphaFoldDB" id="A0A3F3PLP8"/>
<accession>A0A3F3PLP8</accession>
<protein>
    <submittedName>
        <fullName evidence="1">Uncharacterized protein</fullName>
    </submittedName>
</protein>
<keyword evidence="2" id="KW-1185">Reference proteome</keyword>
<organism evidence="1 2">
    <name type="scientific">Aspergillus welwitschiae</name>
    <dbReference type="NCBI Taxonomy" id="1341132"/>
    <lineage>
        <taxon>Eukaryota</taxon>
        <taxon>Fungi</taxon>
        <taxon>Dikarya</taxon>
        <taxon>Ascomycota</taxon>
        <taxon>Pezizomycotina</taxon>
        <taxon>Eurotiomycetes</taxon>
        <taxon>Eurotiomycetidae</taxon>
        <taxon>Eurotiales</taxon>
        <taxon>Aspergillaceae</taxon>
        <taxon>Aspergillus</taxon>
        <taxon>Aspergillus subgen. Circumdati</taxon>
    </lineage>
</organism>
<dbReference type="RefSeq" id="XP_026620866.1">
    <property type="nucleotide sequence ID" value="XM_026768098.1"/>
</dbReference>